<accession>A0A151MDV9</accession>
<evidence type="ECO:0000313" key="1">
    <source>
        <dbReference type="EMBL" id="KYO22712.1"/>
    </source>
</evidence>
<keyword evidence="2" id="KW-1185">Reference proteome</keyword>
<organism evidence="1 2">
    <name type="scientific">Alligator mississippiensis</name>
    <name type="common">American alligator</name>
    <dbReference type="NCBI Taxonomy" id="8496"/>
    <lineage>
        <taxon>Eukaryota</taxon>
        <taxon>Metazoa</taxon>
        <taxon>Chordata</taxon>
        <taxon>Craniata</taxon>
        <taxon>Vertebrata</taxon>
        <taxon>Euteleostomi</taxon>
        <taxon>Archelosauria</taxon>
        <taxon>Archosauria</taxon>
        <taxon>Crocodylia</taxon>
        <taxon>Alligatoridae</taxon>
        <taxon>Alligatorinae</taxon>
        <taxon>Alligator</taxon>
    </lineage>
</organism>
<reference evidence="1 2" key="1">
    <citation type="journal article" date="2012" name="Genome Biol.">
        <title>Sequencing three crocodilian genomes to illuminate the evolution of archosaurs and amniotes.</title>
        <authorList>
            <person name="St John J.A."/>
            <person name="Braun E.L."/>
            <person name="Isberg S.R."/>
            <person name="Miles L.G."/>
            <person name="Chong A.Y."/>
            <person name="Gongora J."/>
            <person name="Dalzell P."/>
            <person name="Moran C."/>
            <person name="Bed'hom B."/>
            <person name="Abzhanov A."/>
            <person name="Burgess S.C."/>
            <person name="Cooksey A.M."/>
            <person name="Castoe T.A."/>
            <person name="Crawford N.G."/>
            <person name="Densmore L.D."/>
            <person name="Drew J.C."/>
            <person name="Edwards S.V."/>
            <person name="Faircloth B.C."/>
            <person name="Fujita M.K."/>
            <person name="Greenwold M.J."/>
            <person name="Hoffmann F.G."/>
            <person name="Howard J.M."/>
            <person name="Iguchi T."/>
            <person name="Janes D.E."/>
            <person name="Khan S.Y."/>
            <person name="Kohno S."/>
            <person name="de Koning A.J."/>
            <person name="Lance S.L."/>
            <person name="McCarthy F.M."/>
            <person name="McCormack J.E."/>
            <person name="Merchant M.E."/>
            <person name="Peterson D.G."/>
            <person name="Pollock D.D."/>
            <person name="Pourmand N."/>
            <person name="Raney B.J."/>
            <person name="Roessler K.A."/>
            <person name="Sanford J.R."/>
            <person name="Sawyer R.H."/>
            <person name="Schmidt C.J."/>
            <person name="Triplett E.W."/>
            <person name="Tuberville T.D."/>
            <person name="Venegas-Anaya M."/>
            <person name="Howard J.T."/>
            <person name="Jarvis E.D."/>
            <person name="Guillette L.J.Jr."/>
            <person name="Glenn T.C."/>
            <person name="Green R.E."/>
            <person name="Ray D.A."/>
        </authorList>
    </citation>
    <scope>NUCLEOTIDE SEQUENCE [LARGE SCALE GENOMIC DNA]</scope>
    <source>
        <strain evidence="1">KSC_2009_1</strain>
    </source>
</reference>
<dbReference type="Proteomes" id="UP000050525">
    <property type="component" value="Unassembled WGS sequence"/>
</dbReference>
<comment type="caution">
    <text evidence="1">The sequence shown here is derived from an EMBL/GenBank/DDBJ whole genome shotgun (WGS) entry which is preliminary data.</text>
</comment>
<evidence type="ECO:0000313" key="2">
    <source>
        <dbReference type="Proteomes" id="UP000050525"/>
    </source>
</evidence>
<protein>
    <submittedName>
        <fullName evidence="1">Uncharacterized protein</fullName>
    </submittedName>
</protein>
<gene>
    <name evidence="1" type="ORF">Y1Q_0003215</name>
</gene>
<name>A0A151MDV9_ALLMI</name>
<proteinExistence type="predicted"/>
<dbReference type="EMBL" id="AKHW03006231">
    <property type="protein sequence ID" value="KYO22712.1"/>
    <property type="molecule type" value="Genomic_DNA"/>
</dbReference>
<dbReference type="AlphaFoldDB" id="A0A151MDV9"/>
<sequence>MQDQGQNPEDNFLCYAGIPCGRLEEDGTLFLSASAWLQQLPSPCMHGNSSKNSEEEILPELLRGPIVLSDNLVHVHRGKRDGQSRIERRFISILNMSKSTQEIHPSQSFNE</sequence>